<dbReference type="AlphaFoldDB" id="D3SUP7"/>
<dbReference type="RefSeq" id="WP_012996566.1">
    <property type="nucleotide sequence ID" value="NC_013922.1"/>
</dbReference>
<dbReference type="Pfam" id="PF26071">
    <property type="entry name" value="DUF8028"/>
    <property type="match status" value="1"/>
</dbReference>
<dbReference type="Proteomes" id="UP000001879">
    <property type="component" value="Chromosome"/>
</dbReference>
<organism evidence="3 4">
    <name type="scientific">Natrialba magadii (strain ATCC 43099 / DSM 3394 / CCM 3739 / CIP 104546 / IAM 13178 / JCM 8861 / NBRC 102185 / NCIMB 2190 / MS3)</name>
    <name type="common">Natronobacterium magadii</name>
    <dbReference type="NCBI Taxonomy" id="547559"/>
    <lineage>
        <taxon>Archaea</taxon>
        <taxon>Methanobacteriati</taxon>
        <taxon>Methanobacteriota</taxon>
        <taxon>Stenosarchaea group</taxon>
        <taxon>Halobacteria</taxon>
        <taxon>Halobacteriales</taxon>
        <taxon>Natrialbaceae</taxon>
        <taxon>Natrialba</taxon>
    </lineage>
</organism>
<evidence type="ECO:0000313" key="3">
    <source>
        <dbReference type="EMBL" id="ADD05305.1"/>
    </source>
</evidence>
<feature type="transmembrane region" description="Helical" evidence="2">
    <location>
        <begin position="70"/>
        <end position="88"/>
    </location>
</feature>
<feature type="compositionally biased region" description="Polar residues" evidence="1">
    <location>
        <begin position="16"/>
        <end position="34"/>
    </location>
</feature>
<reference evidence="4" key="1">
    <citation type="submission" date="2010-02" db="EMBL/GenBank/DDBJ databases">
        <title>Complete sequence of chromosome of Natrialba magadii ATCC 43099.</title>
        <authorList>
            <consortium name="US DOE Joint Genome Institute"/>
            <person name="Lucas S."/>
            <person name="Copeland A."/>
            <person name="Lapidus A."/>
            <person name="Cheng J.-F."/>
            <person name="Bruce D."/>
            <person name="Goodwin L."/>
            <person name="Pitluck S."/>
            <person name="Davenport K."/>
            <person name="Saunders E."/>
            <person name="Detter J.C."/>
            <person name="Han C."/>
            <person name="Tapia R."/>
            <person name="Land M."/>
            <person name="Hauser L."/>
            <person name="Kyrpides N."/>
            <person name="Mikhailova N."/>
            <person name="De Castro R.E."/>
            <person name="Maupin-Furlow J.A."/>
            <person name="Woyke T."/>
        </authorList>
    </citation>
    <scope>NUCLEOTIDE SEQUENCE [LARGE SCALE GENOMIC DNA]</scope>
    <source>
        <strain evidence="4">ATCC 43099 / DSM 3394 / CCM 3739 / CIP 104546 / IAM 13178 / JCM 8861 / NBRC 102185 / NCIMB 2190 / MS3</strain>
    </source>
</reference>
<dbReference type="HOGENOM" id="CLU_170795_0_1_2"/>
<protein>
    <submittedName>
        <fullName evidence="3">Uncharacterized protein</fullName>
    </submittedName>
</protein>
<dbReference type="EMBL" id="CP001932">
    <property type="protein sequence ID" value="ADD05305.1"/>
    <property type="molecule type" value="Genomic_DNA"/>
</dbReference>
<reference evidence="3 4" key="2">
    <citation type="journal article" date="2012" name="BMC Genomics">
        <title>A comparative genomics perspective on the genetic content of the alkaliphilic haloarchaeon Natrialba magadii ATCC 43099T.</title>
        <authorList>
            <person name="Siddaramappa S."/>
            <person name="Challacombe J.F."/>
            <person name="Decastro R.E."/>
            <person name="Pfeiffer F."/>
            <person name="Sastre D.E."/>
            <person name="Gimenez M.I."/>
            <person name="Paggi R.A."/>
            <person name="Detter J.C."/>
            <person name="Davenport K.W."/>
            <person name="Goodwin L.A."/>
            <person name="Kyrpides N."/>
            <person name="Tapia R."/>
            <person name="Pitluck S."/>
            <person name="Lucas S."/>
            <person name="Woyke T."/>
            <person name="Maupin-Furlow J.A."/>
        </authorList>
    </citation>
    <scope>NUCLEOTIDE SEQUENCE [LARGE SCALE GENOMIC DNA]</scope>
    <source>
        <strain evidence="4">ATCC 43099 / DSM 3394 / CCM 3739 / CIP 104546 / IAM 13178 / JCM 8861 / NBRC 102185 / NCIMB 2190 / MS3</strain>
    </source>
</reference>
<gene>
    <name evidence="3" type="ordered locus">Nmag_1729</name>
</gene>
<keyword evidence="2" id="KW-1133">Transmembrane helix</keyword>
<keyword evidence="2" id="KW-0472">Membrane</keyword>
<evidence type="ECO:0000313" key="4">
    <source>
        <dbReference type="Proteomes" id="UP000001879"/>
    </source>
</evidence>
<feature type="transmembrane region" description="Helical" evidence="2">
    <location>
        <begin position="44"/>
        <end position="64"/>
    </location>
</feature>
<feature type="region of interest" description="Disordered" evidence="1">
    <location>
        <begin position="1"/>
        <end position="34"/>
    </location>
</feature>
<keyword evidence="4" id="KW-1185">Reference proteome</keyword>
<dbReference type="KEGG" id="nmg:Nmag_1729"/>
<dbReference type="OrthoDB" id="340775at2157"/>
<accession>D3SUP7</accession>
<dbReference type="PaxDb" id="547559-Nmag_1729"/>
<name>D3SUP7_NATMM</name>
<dbReference type="InterPro" id="IPR058341">
    <property type="entry name" value="DUF8028"/>
</dbReference>
<evidence type="ECO:0000256" key="1">
    <source>
        <dbReference type="SAM" id="MobiDB-lite"/>
    </source>
</evidence>
<feature type="compositionally biased region" description="Low complexity" evidence="1">
    <location>
        <begin position="1"/>
        <end position="15"/>
    </location>
</feature>
<evidence type="ECO:0000256" key="2">
    <source>
        <dbReference type="SAM" id="Phobius"/>
    </source>
</evidence>
<proteinExistence type="predicted"/>
<dbReference type="eggNOG" id="arCOG07497">
    <property type="taxonomic scope" value="Archaea"/>
</dbReference>
<keyword evidence="2" id="KW-0812">Transmembrane</keyword>
<sequence length="94" mass="9937">MSNSTPSPSPLSNESVPPSGTDGDQQAESTTSSARNVLKGSTQFLSFWAAVGLPFIYLPLLAQGLGDPRATLIFLGLLGINILTLYIGHDYKRG</sequence>
<dbReference type="GeneID" id="8824569"/>